<dbReference type="Proteomes" id="UP000598350">
    <property type="component" value="Unassembled WGS sequence"/>
</dbReference>
<dbReference type="EMBL" id="JABTCG010000001">
    <property type="protein sequence ID" value="MBD0849921.1"/>
    <property type="molecule type" value="Genomic_DNA"/>
</dbReference>
<comment type="caution">
    <text evidence="1">The sequence shown here is derived from an EMBL/GenBank/DDBJ whole genome shotgun (WGS) entry which is preliminary data.</text>
</comment>
<protein>
    <submittedName>
        <fullName evidence="1">WbqC family protein</fullName>
    </submittedName>
</protein>
<proteinExistence type="predicted"/>
<evidence type="ECO:0000313" key="1">
    <source>
        <dbReference type="EMBL" id="MBD0849921.1"/>
    </source>
</evidence>
<dbReference type="InterPro" id="IPR014985">
    <property type="entry name" value="WbqC"/>
</dbReference>
<dbReference type="Pfam" id="PF08889">
    <property type="entry name" value="WbqC"/>
    <property type="match status" value="1"/>
</dbReference>
<name>A0ABR7V9D8_9FLAO</name>
<dbReference type="RefSeq" id="WP_188313018.1">
    <property type="nucleotide sequence ID" value="NZ_JABTCG010000001.1"/>
</dbReference>
<organism evidence="1 2">
    <name type="scientific">Maribacter arenosus</name>
    <dbReference type="NCBI Taxonomy" id="1854708"/>
    <lineage>
        <taxon>Bacteria</taxon>
        <taxon>Pseudomonadati</taxon>
        <taxon>Bacteroidota</taxon>
        <taxon>Flavobacteriia</taxon>
        <taxon>Flavobacteriales</taxon>
        <taxon>Flavobacteriaceae</taxon>
        <taxon>Maribacter</taxon>
    </lineage>
</organism>
<sequence>MKTLLHPTYFPNIVTTALMVQKDVIWEVEDNYQKQTYRNRCVICTDTGRHFLSIPIKHVGGDQGRQKYKEVKLDNDYPWQRQHWRTLQTAYRTSPFFEYYEDDIAILYKQPYDLLMDFNFETLRVISECLQIELPKTRTTLYRKEVPKAMLDARFLVRCKNEQEFVQEEYVQVFGDRHGFINNTSILDLLFNEGTNALSYLNNFNLNFLNA</sequence>
<accession>A0ABR7V9D8</accession>
<keyword evidence="2" id="KW-1185">Reference proteome</keyword>
<reference evidence="1 2" key="1">
    <citation type="submission" date="2020-05" db="EMBL/GenBank/DDBJ databases">
        <title>The draft genome sequence of Maribacter arenosus CAU 1321.</title>
        <authorList>
            <person name="Mu L."/>
        </authorList>
    </citation>
    <scope>NUCLEOTIDE SEQUENCE [LARGE SCALE GENOMIC DNA]</scope>
    <source>
        <strain evidence="1 2">CAU 1321</strain>
    </source>
</reference>
<gene>
    <name evidence="1" type="ORF">HPE63_04500</name>
</gene>
<evidence type="ECO:0000313" key="2">
    <source>
        <dbReference type="Proteomes" id="UP000598350"/>
    </source>
</evidence>